<reference evidence="3" key="1">
    <citation type="submission" date="2014-03" db="EMBL/GenBank/DDBJ databases">
        <title>The Genome Sequence of Puccinia striiformis f. sp. tritici PST-78.</title>
        <authorList>
            <consortium name="The Broad Institute Genome Sequencing Platform"/>
            <person name="Cuomo C."/>
            <person name="Hulbert S."/>
            <person name="Chen X."/>
            <person name="Walker B."/>
            <person name="Young S.K."/>
            <person name="Zeng Q."/>
            <person name="Gargeya S."/>
            <person name="Fitzgerald M."/>
            <person name="Haas B."/>
            <person name="Abouelleil A."/>
            <person name="Alvarado L."/>
            <person name="Arachchi H.M."/>
            <person name="Berlin A.M."/>
            <person name="Chapman S.B."/>
            <person name="Goldberg J."/>
            <person name="Griggs A."/>
            <person name="Gujja S."/>
            <person name="Hansen M."/>
            <person name="Howarth C."/>
            <person name="Imamovic A."/>
            <person name="Larimer J."/>
            <person name="McCowan C."/>
            <person name="Montmayeur A."/>
            <person name="Murphy C."/>
            <person name="Neiman D."/>
            <person name="Pearson M."/>
            <person name="Priest M."/>
            <person name="Roberts A."/>
            <person name="Saif S."/>
            <person name="Shea T."/>
            <person name="Sisk P."/>
            <person name="Sykes S."/>
            <person name="Wortman J."/>
            <person name="Nusbaum C."/>
            <person name="Birren B."/>
        </authorList>
    </citation>
    <scope>NUCLEOTIDE SEQUENCE [LARGE SCALE GENOMIC DNA]</scope>
    <source>
        <strain evidence="3">race PST-78</strain>
    </source>
</reference>
<keyword evidence="3" id="KW-1185">Reference proteome</keyword>
<evidence type="ECO:0000313" key="2">
    <source>
        <dbReference type="EMBL" id="KNE88921.1"/>
    </source>
</evidence>
<evidence type="ECO:0000313" key="3">
    <source>
        <dbReference type="Proteomes" id="UP000054564"/>
    </source>
</evidence>
<protein>
    <submittedName>
        <fullName evidence="2">Uncharacterized protein</fullName>
    </submittedName>
</protein>
<accession>A0A0L0UPQ2</accession>
<name>A0A0L0UPQ2_9BASI</name>
<feature type="non-terminal residue" evidence="2">
    <location>
        <position position="1"/>
    </location>
</feature>
<feature type="compositionally biased region" description="Polar residues" evidence="1">
    <location>
        <begin position="12"/>
        <end position="21"/>
    </location>
</feature>
<feature type="region of interest" description="Disordered" evidence="1">
    <location>
        <begin position="1"/>
        <end position="67"/>
    </location>
</feature>
<evidence type="ECO:0000256" key="1">
    <source>
        <dbReference type="SAM" id="MobiDB-lite"/>
    </source>
</evidence>
<proteinExistence type="predicted"/>
<comment type="caution">
    <text evidence="2">The sequence shown here is derived from an EMBL/GenBank/DDBJ whole genome shotgun (WGS) entry which is preliminary data.</text>
</comment>
<feature type="compositionally biased region" description="Polar residues" evidence="1">
    <location>
        <begin position="37"/>
        <end position="57"/>
    </location>
</feature>
<dbReference type="AlphaFoldDB" id="A0A0L0UPQ2"/>
<dbReference type="EMBL" id="AJIL01000697">
    <property type="protein sequence ID" value="KNE88921.1"/>
    <property type="molecule type" value="Genomic_DNA"/>
</dbReference>
<dbReference type="OrthoDB" id="2508220at2759"/>
<organism evidence="2 3">
    <name type="scientific">Puccinia striiformis f. sp. tritici PST-78</name>
    <dbReference type="NCBI Taxonomy" id="1165861"/>
    <lineage>
        <taxon>Eukaryota</taxon>
        <taxon>Fungi</taxon>
        <taxon>Dikarya</taxon>
        <taxon>Basidiomycota</taxon>
        <taxon>Pucciniomycotina</taxon>
        <taxon>Pucciniomycetes</taxon>
        <taxon>Pucciniales</taxon>
        <taxon>Pucciniaceae</taxon>
        <taxon>Puccinia</taxon>
    </lineage>
</organism>
<gene>
    <name evidence="2" type="ORF">PSTG_17629</name>
</gene>
<dbReference type="Proteomes" id="UP000054564">
    <property type="component" value="Unassembled WGS sequence"/>
</dbReference>
<sequence length="181" mass="20684">PATVNHEGQDASHPTHSQTGYIPNLRQGINSCKPKETVQSQYHASKSSLESAQISHTEPSHYQPLLTGPSLSFNSHQALANHAQCEQHTNHSQDQAVITKQEDLEWQDRLYYNLKKVSKKYIENPLLEEYIKSFKKNYADLPFVAKKLPKTNIIEFVKLPVQVVTTLGLHIAHEKIWHKKQ</sequence>